<comment type="caution">
    <text evidence="2">The sequence shown here is derived from an EMBL/GenBank/DDBJ whole genome shotgun (WGS) entry which is preliminary data.</text>
</comment>
<dbReference type="Pfam" id="PF18856">
    <property type="entry name" value="baeRF_family12"/>
    <property type="match status" value="1"/>
</dbReference>
<dbReference type="Proteomes" id="UP000010121">
    <property type="component" value="Unassembled WGS sequence"/>
</dbReference>
<dbReference type="RefSeq" id="WP_008028955.1">
    <property type="nucleotide sequence ID" value="NZ_ACYY01000005.1"/>
</dbReference>
<feature type="region of interest" description="Disordered" evidence="1">
    <location>
        <begin position="41"/>
        <end position="65"/>
    </location>
</feature>
<accession>C8RZB7</accession>
<dbReference type="eggNOG" id="COG5622">
    <property type="taxonomic scope" value="Bacteria"/>
</dbReference>
<evidence type="ECO:0000313" key="3">
    <source>
        <dbReference type="Proteomes" id="UP000010121"/>
    </source>
</evidence>
<organism evidence="2 3">
    <name type="scientific">Rhodobacter ferrooxidans</name>
    <dbReference type="NCBI Taxonomy" id="371731"/>
    <lineage>
        <taxon>Bacteria</taxon>
        <taxon>Pseudomonadati</taxon>
        <taxon>Pseudomonadota</taxon>
        <taxon>Alphaproteobacteria</taxon>
        <taxon>Rhodobacterales</taxon>
        <taxon>Rhodobacter group</taxon>
        <taxon>Rhodobacter</taxon>
    </lineage>
</organism>
<evidence type="ECO:0000313" key="2">
    <source>
        <dbReference type="EMBL" id="EEW26074.1"/>
    </source>
</evidence>
<keyword evidence="3" id="KW-1185">Reference proteome</keyword>
<sequence length="141" mass="15087">MAMLTSKTWVVVADSERAMILENAGDTRAPVLRQVQRFEAPEVLNAPGGPADQGRDQRTPVEPPDRVRQAAEAMVGDVLARLAKGGFEQLVLVAPPQVLGAIRDRMPVAVKALVKAEVPKTLTKHPLPKVAELVAEALAEA</sequence>
<name>C8RZB7_9RHOB</name>
<evidence type="ECO:0000256" key="1">
    <source>
        <dbReference type="SAM" id="MobiDB-lite"/>
    </source>
</evidence>
<dbReference type="InterPro" id="IPR041374">
    <property type="entry name" value="BaeRF_family12"/>
</dbReference>
<reference evidence="2 3" key="1">
    <citation type="submission" date="2009-08" db="EMBL/GenBank/DDBJ databases">
        <title>The draft genome of Rhodobacter sp. SW2.</title>
        <authorList>
            <consortium name="US DOE Joint Genome Institute (JGI-PGF)"/>
            <person name="Lucas S."/>
            <person name="Copeland A."/>
            <person name="Lapidus A."/>
            <person name="Glavina del Rio T."/>
            <person name="Tice H."/>
            <person name="Bruce D."/>
            <person name="Goodwin L."/>
            <person name="Pitluck S."/>
            <person name="Larimer F."/>
            <person name="Land M.L."/>
            <person name="Hauser L."/>
            <person name="Emerson D."/>
        </authorList>
    </citation>
    <scope>NUCLEOTIDE SEQUENCE [LARGE SCALE GENOMIC DNA]</scope>
    <source>
        <strain evidence="2 3">SW2</strain>
    </source>
</reference>
<dbReference type="EMBL" id="ACYY01000005">
    <property type="protein sequence ID" value="EEW26074.1"/>
    <property type="molecule type" value="Genomic_DNA"/>
</dbReference>
<proteinExistence type="predicted"/>
<dbReference type="OrthoDB" id="9812459at2"/>
<dbReference type="AlphaFoldDB" id="C8RZB7"/>
<gene>
    <name evidence="2" type="ORF">Rsw2DRAFT_1145</name>
</gene>
<evidence type="ECO:0008006" key="4">
    <source>
        <dbReference type="Google" id="ProtNLM"/>
    </source>
</evidence>
<protein>
    <recommendedName>
        <fullName evidence="4">Host attachment protein</fullName>
    </recommendedName>
</protein>
<feature type="compositionally biased region" description="Basic and acidic residues" evidence="1">
    <location>
        <begin position="53"/>
        <end position="65"/>
    </location>
</feature>
<dbReference type="STRING" id="371731.Rsw2DRAFT_1145"/>